<dbReference type="GO" id="GO:0047360">
    <property type="term" value="F:undecaprenyl-phosphate galactose phosphotransferase activity"/>
    <property type="evidence" value="ECO:0007669"/>
    <property type="project" value="UniProtKB-EC"/>
</dbReference>
<dbReference type="InterPro" id="IPR003362">
    <property type="entry name" value="Bact_transf"/>
</dbReference>
<proteinExistence type="predicted"/>
<keyword evidence="1" id="KW-0472">Membrane</keyword>
<sequence>MLSGEFNNRLIGAVDVPATVVQPVDVRVASPIYVRFVKPVFDRVGGLVLSVLTLPLIIPILLAIRLTMGKHPLFVQERVGKDGDTFKVFKLRTMNSDRRAIPMHYVGPDRRITHKSEHDPRVTPLGGFLRKYSLDELPQFWNVLLGSMSLVGPRPELVDIVNNYEPWQHQRHIVRPGITGLWQVSERGEIPLHEATDVDLVYLKNLSFGKDLAILIRTIPAAMGKRTGF</sequence>
<feature type="domain" description="Bacterial sugar transferase" evidence="2">
    <location>
        <begin position="38"/>
        <end position="222"/>
    </location>
</feature>
<reference evidence="3" key="1">
    <citation type="submission" date="2018-06" db="EMBL/GenBank/DDBJ databases">
        <authorList>
            <person name="Zhirakovskaya E."/>
        </authorList>
    </citation>
    <scope>NUCLEOTIDE SEQUENCE</scope>
</reference>
<gene>
    <name evidence="3" type="ORF">MNBD_ACTINO02-2865</name>
</gene>
<accession>A0A3B0RUC3</accession>
<feature type="transmembrane region" description="Helical" evidence="1">
    <location>
        <begin position="44"/>
        <end position="64"/>
    </location>
</feature>
<protein>
    <submittedName>
        <fullName evidence="3">Undecaprenyl-phosphate galactosephosphotransferase</fullName>
        <ecNumber evidence="3">2.7.8.6</ecNumber>
    </submittedName>
</protein>
<evidence type="ECO:0000313" key="3">
    <source>
        <dbReference type="EMBL" id="VAV92096.1"/>
    </source>
</evidence>
<organism evidence="3">
    <name type="scientific">hydrothermal vent metagenome</name>
    <dbReference type="NCBI Taxonomy" id="652676"/>
    <lineage>
        <taxon>unclassified sequences</taxon>
        <taxon>metagenomes</taxon>
        <taxon>ecological metagenomes</taxon>
    </lineage>
</organism>
<evidence type="ECO:0000259" key="2">
    <source>
        <dbReference type="Pfam" id="PF02397"/>
    </source>
</evidence>
<dbReference type="PANTHER" id="PTHR30576:SF10">
    <property type="entry name" value="SLL5057 PROTEIN"/>
    <property type="match status" value="1"/>
</dbReference>
<keyword evidence="3" id="KW-0808">Transferase</keyword>
<dbReference type="AlphaFoldDB" id="A0A3B0RUC3"/>
<dbReference type="PANTHER" id="PTHR30576">
    <property type="entry name" value="COLANIC BIOSYNTHESIS UDP-GLUCOSE LIPID CARRIER TRANSFERASE"/>
    <property type="match status" value="1"/>
</dbReference>
<keyword evidence="1" id="KW-1133">Transmembrane helix</keyword>
<name>A0A3B0RUC3_9ZZZZ</name>
<keyword evidence="1" id="KW-0812">Transmembrane</keyword>
<evidence type="ECO:0000256" key="1">
    <source>
        <dbReference type="SAM" id="Phobius"/>
    </source>
</evidence>
<dbReference type="Pfam" id="PF02397">
    <property type="entry name" value="Bac_transf"/>
    <property type="match status" value="1"/>
</dbReference>
<dbReference type="EMBL" id="UOEK01000021">
    <property type="protein sequence ID" value="VAV92096.1"/>
    <property type="molecule type" value="Genomic_DNA"/>
</dbReference>
<dbReference type="EC" id="2.7.8.6" evidence="3"/>